<name>A0ABC9WR53_GRUJA</name>
<gene>
    <name evidence="1" type="ORF">GRJ2_001228800</name>
</gene>
<sequence length="145" mass="16597">MDSGIECTLSKFADDTKLCDVVDTLEGRDTIQRDLDRLERWARANRMKFNKAKCKVLHVARRNPKHDYRLGENGLKAALRRRTCSLFRKAILAPGEVEELAPQAQEGKMNSHLVTTLLSHKPVCFGYVEKFKPFFAAFKTQVVMI</sequence>
<organism evidence="1 2">
    <name type="scientific">Grus japonensis</name>
    <name type="common">Japanese crane</name>
    <name type="synonym">Red-crowned crane</name>
    <dbReference type="NCBI Taxonomy" id="30415"/>
    <lineage>
        <taxon>Eukaryota</taxon>
        <taxon>Metazoa</taxon>
        <taxon>Chordata</taxon>
        <taxon>Craniata</taxon>
        <taxon>Vertebrata</taxon>
        <taxon>Euteleostomi</taxon>
        <taxon>Archelosauria</taxon>
        <taxon>Archosauria</taxon>
        <taxon>Dinosauria</taxon>
        <taxon>Saurischia</taxon>
        <taxon>Theropoda</taxon>
        <taxon>Coelurosauria</taxon>
        <taxon>Aves</taxon>
        <taxon>Neognathae</taxon>
        <taxon>Neoaves</taxon>
        <taxon>Gruiformes</taxon>
        <taxon>Gruidae</taxon>
        <taxon>Grus</taxon>
    </lineage>
</organism>
<accession>A0ABC9WR53</accession>
<dbReference type="GO" id="GO:0004860">
    <property type="term" value="F:protein kinase inhibitor activity"/>
    <property type="evidence" value="ECO:0007669"/>
    <property type="project" value="UniProtKB-KW"/>
</dbReference>
<dbReference type="AlphaFoldDB" id="A0ABC9WR53"/>
<dbReference type="PANTHER" id="PTHR33332">
    <property type="entry name" value="REVERSE TRANSCRIPTASE DOMAIN-CONTAINING PROTEIN"/>
    <property type="match status" value="1"/>
</dbReference>
<evidence type="ECO:0000313" key="2">
    <source>
        <dbReference type="Proteomes" id="UP001623348"/>
    </source>
</evidence>
<dbReference type="Proteomes" id="UP001623348">
    <property type="component" value="Unassembled WGS sequence"/>
</dbReference>
<dbReference type="EMBL" id="BAAFJT010000003">
    <property type="protein sequence ID" value="GAB0187635.1"/>
    <property type="molecule type" value="Genomic_DNA"/>
</dbReference>
<keyword evidence="1" id="KW-0649">Protein kinase inhibitor</keyword>
<protein>
    <submittedName>
        <fullName evidence="1">cAMP-dependent protein kinase inhibitor alpha</fullName>
    </submittedName>
</protein>
<keyword evidence="2" id="KW-1185">Reference proteome</keyword>
<evidence type="ECO:0000313" key="1">
    <source>
        <dbReference type="EMBL" id="GAB0187635.1"/>
    </source>
</evidence>
<reference evidence="1 2" key="1">
    <citation type="submission" date="2024-06" db="EMBL/GenBank/DDBJ databases">
        <title>The draft genome of Grus japonensis, version 3.</title>
        <authorList>
            <person name="Nabeshima K."/>
            <person name="Suzuki S."/>
            <person name="Onuma M."/>
        </authorList>
    </citation>
    <scope>NUCLEOTIDE SEQUENCE [LARGE SCALE GENOMIC DNA]</scope>
    <source>
        <strain evidence="1 2">451A</strain>
    </source>
</reference>
<comment type="caution">
    <text evidence="1">The sequence shown here is derived from an EMBL/GenBank/DDBJ whole genome shotgun (WGS) entry which is preliminary data.</text>
</comment>
<proteinExistence type="predicted"/>